<dbReference type="InterPro" id="IPR013538">
    <property type="entry name" value="ASHA1/2-like_C"/>
</dbReference>
<dbReference type="Gene3D" id="3.30.530.20">
    <property type="match status" value="1"/>
</dbReference>
<comment type="similarity">
    <text evidence="1">Belongs to the AHA1 family.</text>
</comment>
<organism evidence="3 4">
    <name type="scientific">Phenylobacterium montanum</name>
    <dbReference type="NCBI Taxonomy" id="2823693"/>
    <lineage>
        <taxon>Bacteria</taxon>
        <taxon>Pseudomonadati</taxon>
        <taxon>Pseudomonadota</taxon>
        <taxon>Alphaproteobacteria</taxon>
        <taxon>Caulobacterales</taxon>
        <taxon>Caulobacteraceae</taxon>
        <taxon>Phenylobacterium</taxon>
    </lineage>
</organism>
<dbReference type="EMBL" id="CP073078">
    <property type="protein sequence ID" value="QUD89194.1"/>
    <property type="molecule type" value="Genomic_DNA"/>
</dbReference>
<dbReference type="RefSeq" id="WP_211939246.1">
    <property type="nucleotide sequence ID" value="NZ_CP073078.1"/>
</dbReference>
<evidence type="ECO:0000313" key="3">
    <source>
        <dbReference type="EMBL" id="QUD89194.1"/>
    </source>
</evidence>
<name>A0A975G1S2_9CAUL</name>
<dbReference type="CDD" id="cd08891">
    <property type="entry name" value="SRPBCC_CalC"/>
    <property type="match status" value="1"/>
</dbReference>
<proteinExistence type="inferred from homology"/>
<evidence type="ECO:0000259" key="2">
    <source>
        <dbReference type="Pfam" id="PF08327"/>
    </source>
</evidence>
<accession>A0A975G1S2</accession>
<gene>
    <name evidence="3" type="ORF">KCG34_04745</name>
</gene>
<sequence length="154" mass="17246">MTRTITPAPVRRSVTVKASRERAWAVFTHDIGLWWPRTHHIGAAAMKTATIEPRAGGRWYETGEDGSQCPWGEVLTWEPPSRLVLVWRIGGDFTYDPTLHTEVEVVFTETADGVRVDLEHRYLERMGEAEGRARAAFESPNGWGGVLALFAEAV</sequence>
<dbReference type="Pfam" id="PF08327">
    <property type="entry name" value="AHSA1"/>
    <property type="match status" value="1"/>
</dbReference>
<feature type="domain" description="Activator of Hsp90 ATPase homologue 1/2-like C-terminal" evidence="2">
    <location>
        <begin position="17"/>
        <end position="152"/>
    </location>
</feature>
<dbReference type="SUPFAM" id="SSF55961">
    <property type="entry name" value="Bet v1-like"/>
    <property type="match status" value="1"/>
</dbReference>
<protein>
    <submittedName>
        <fullName evidence="3">SRPBCC family protein</fullName>
    </submittedName>
</protein>
<dbReference type="AlphaFoldDB" id="A0A975G1S2"/>
<dbReference type="Proteomes" id="UP000676409">
    <property type="component" value="Chromosome"/>
</dbReference>
<evidence type="ECO:0000313" key="4">
    <source>
        <dbReference type="Proteomes" id="UP000676409"/>
    </source>
</evidence>
<dbReference type="InterPro" id="IPR023393">
    <property type="entry name" value="START-like_dom_sf"/>
</dbReference>
<keyword evidence="4" id="KW-1185">Reference proteome</keyword>
<reference evidence="3" key="1">
    <citation type="submission" date="2021-04" db="EMBL/GenBank/DDBJ databases">
        <title>The complete genome sequence of Caulobacter sp. S6.</title>
        <authorList>
            <person name="Tang Y."/>
            <person name="Ouyang W."/>
            <person name="Liu Q."/>
            <person name="Huang B."/>
            <person name="Guo Z."/>
            <person name="Lei P."/>
        </authorList>
    </citation>
    <scope>NUCLEOTIDE SEQUENCE</scope>
    <source>
        <strain evidence="3">S6</strain>
    </source>
</reference>
<evidence type="ECO:0000256" key="1">
    <source>
        <dbReference type="ARBA" id="ARBA00006817"/>
    </source>
</evidence>
<dbReference type="KEGG" id="caul:KCG34_04745"/>